<sequence length="246" mass="25862">MQLSHLHYFPLPLPFFSMLVGIFLLLVGLLRIGALHYVSMRLGISFGAALLLLLGMLAGSYFNIPLAELPAQEVRSGQEIVFFGMHYVVPVVVEWPGTVIAVNVGGALIPGLMSLYLLFRHHLWLRGPVAIALVAAVCHPLAHPIPGFGIALPVFVPVMTAAVVALLLSPNLAAPLAYISGSLGTLIGADLLNLGRIQGLAAPIASIGGAGTFDGIFLTGILAMLFASLTRPLRRVGHGSEGKKAP</sequence>
<proteinExistence type="predicted"/>
<dbReference type="Proteomes" id="UP000199365">
    <property type="component" value="Unassembled WGS sequence"/>
</dbReference>
<feature type="transmembrane region" description="Helical" evidence="1">
    <location>
        <begin position="42"/>
        <end position="62"/>
    </location>
</feature>
<accession>A0A1H1J8N7</accession>
<feature type="transmembrane region" description="Helical" evidence="1">
    <location>
        <begin position="200"/>
        <end position="226"/>
    </location>
</feature>
<feature type="transmembrane region" description="Helical" evidence="1">
    <location>
        <begin position="175"/>
        <end position="194"/>
    </location>
</feature>
<keyword evidence="3" id="KW-1185">Reference proteome</keyword>
<feature type="transmembrane region" description="Helical" evidence="1">
    <location>
        <begin position="12"/>
        <end position="30"/>
    </location>
</feature>
<evidence type="ECO:0000313" key="3">
    <source>
        <dbReference type="Proteomes" id="UP000199365"/>
    </source>
</evidence>
<evidence type="ECO:0000256" key="1">
    <source>
        <dbReference type="SAM" id="Phobius"/>
    </source>
</evidence>
<gene>
    <name evidence="2" type="ORF">SAMN05445850_4389</name>
</gene>
<feature type="transmembrane region" description="Helical" evidence="1">
    <location>
        <begin position="148"/>
        <end position="168"/>
    </location>
</feature>
<keyword evidence="1" id="KW-0472">Membrane</keyword>
<feature type="transmembrane region" description="Helical" evidence="1">
    <location>
        <begin position="95"/>
        <end position="116"/>
    </location>
</feature>
<name>A0A1H1J8N7_9BURK</name>
<dbReference type="EMBL" id="FNKX01000002">
    <property type="protein sequence ID" value="SDR46344.1"/>
    <property type="molecule type" value="Genomic_DNA"/>
</dbReference>
<dbReference type="RefSeq" id="WP_090806793.1">
    <property type="nucleotide sequence ID" value="NZ_FNKX01000002.1"/>
</dbReference>
<dbReference type="AlphaFoldDB" id="A0A1H1J8N7"/>
<evidence type="ECO:0000313" key="2">
    <source>
        <dbReference type="EMBL" id="SDR46344.1"/>
    </source>
</evidence>
<keyword evidence="1" id="KW-0812">Transmembrane</keyword>
<dbReference type="InterPro" id="IPR011672">
    <property type="entry name" value="DUF1614"/>
</dbReference>
<keyword evidence="1" id="KW-1133">Transmembrane helix</keyword>
<dbReference type="Pfam" id="PF07758">
    <property type="entry name" value="DUF1614"/>
    <property type="match status" value="1"/>
</dbReference>
<feature type="transmembrane region" description="Helical" evidence="1">
    <location>
        <begin position="123"/>
        <end position="142"/>
    </location>
</feature>
<organism evidence="2 3">
    <name type="scientific">Paraburkholderia tuberum</name>
    <dbReference type="NCBI Taxonomy" id="157910"/>
    <lineage>
        <taxon>Bacteria</taxon>
        <taxon>Pseudomonadati</taxon>
        <taxon>Pseudomonadota</taxon>
        <taxon>Betaproteobacteria</taxon>
        <taxon>Burkholderiales</taxon>
        <taxon>Burkholderiaceae</taxon>
        <taxon>Paraburkholderia</taxon>
    </lineage>
</organism>
<protein>
    <submittedName>
        <fullName evidence="2">Uncharacterized membrane protein</fullName>
    </submittedName>
</protein>
<dbReference type="STRING" id="157910.SAMN05445850_4389"/>
<reference evidence="3" key="1">
    <citation type="submission" date="2016-10" db="EMBL/GenBank/DDBJ databases">
        <authorList>
            <person name="Varghese N."/>
            <person name="Submissions S."/>
        </authorList>
    </citation>
    <scope>NUCLEOTIDE SEQUENCE [LARGE SCALE GENOMIC DNA]</scope>
    <source>
        <strain evidence="3">DUS833</strain>
    </source>
</reference>